<dbReference type="KEGG" id="many:MANY_22050"/>
<dbReference type="EMBL" id="AP022620">
    <property type="protein sequence ID" value="BBZ76868.1"/>
    <property type="molecule type" value="Genomic_DNA"/>
</dbReference>
<keyword evidence="2" id="KW-1185">Reference proteome</keyword>
<evidence type="ECO:0000313" key="1">
    <source>
        <dbReference type="EMBL" id="BBZ76868.1"/>
    </source>
</evidence>
<accession>A0A6N4W8K5</accession>
<evidence type="ECO:0000313" key="2">
    <source>
        <dbReference type="Proteomes" id="UP000467249"/>
    </source>
</evidence>
<sequence length="212" mass="23742">MTDTVQNREHTLVLAMDFRVPDPGAVWAVLLRSRSALVDLGAHYVLLYVSTWDPGRVMVTISLRSREPLLEVLRSGLFLSWFDSVGLEDIPAVFAGDTIEKIAVSRADQLTAPGVIMATIARVQDVPRLMSRIHQGLARFAHAGIRYMRVFGAFDDEQEVLILQEIETERDASRWMDHPDSVAEWMTGAGVGAYPPIFVGRLEHIMRLDENA</sequence>
<gene>
    <name evidence="1" type="ORF">MANY_22050</name>
</gene>
<organism evidence="1 2">
    <name type="scientific">Mycolicibacterium anyangense</name>
    <dbReference type="NCBI Taxonomy" id="1431246"/>
    <lineage>
        <taxon>Bacteria</taxon>
        <taxon>Bacillati</taxon>
        <taxon>Actinomycetota</taxon>
        <taxon>Actinomycetes</taxon>
        <taxon>Mycobacteriales</taxon>
        <taxon>Mycobacteriaceae</taxon>
        <taxon>Mycolicibacterium</taxon>
    </lineage>
</organism>
<protein>
    <recommendedName>
        <fullName evidence="3">Fatty-acid--CoA ligase</fullName>
    </recommendedName>
</protein>
<dbReference type="AlphaFoldDB" id="A0A6N4W8K5"/>
<reference evidence="1 2" key="1">
    <citation type="journal article" date="2019" name="Emerg. Microbes Infect.">
        <title>Comprehensive subspecies identification of 175 nontuberculous mycobacteria species based on 7547 genomic profiles.</title>
        <authorList>
            <person name="Matsumoto Y."/>
            <person name="Kinjo T."/>
            <person name="Motooka D."/>
            <person name="Nabeya D."/>
            <person name="Jung N."/>
            <person name="Uechi K."/>
            <person name="Horii T."/>
            <person name="Iida T."/>
            <person name="Fujita J."/>
            <person name="Nakamura S."/>
        </authorList>
    </citation>
    <scope>NUCLEOTIDE SEQUENCE [LARGE SCALE GENOMIC DNA]</scope>
    <source>
        <strain evidence="1 2">JCM 30275</strain>
    </source>
</reference>
<name>A0A6N4W8K5_9MYCO</name>
<dbReference type="Proteomes" id="UP000467249">
    <property type="component" value="Chromosome"/>
</dbReference>
<proteinExistence type="predicted"/>
<evidence type="ECO:0008006" key="3">
    <source>
        <dbReference type="Google" id="ProtNLM"/>
    </source>
</evidence>